<feature type="transmembrane region" description="Helical" evidence="4">
    <location>
        <begin position="260"/>
        <end position="281"/>
    </location>
</feature>
<dbReference type="EMBL" id="JAOALG010000002">
    <property type="protein sequence ID" value="MEQ5842378.1"/>
    <property type="molecule type" value="Genomic_DNA"/>
</dbReference>
<feature type="transmembrane region" description="Helical" evidence="4">
    <location>
        <begin position="165"/>
        <end position="186"/>
    </location>
</feature>
<dbReference type="InterPro" id="IPR020846">
    <property type="entry name" value="MFS_dom"/>
</dbReference>
<evidence type="ECO:0000313" key="6">
    <source>
        <dbReference type="EMBL" id="MEQ5842378.1"/>
    </source>
</evidence>
<dbReference type="RefSeq" id="WP_349544243.1">
    <property type="nucleotide sequence ID" value="NZ_JAOALG010000002.1"/>
</dbReference>
<reference evidence="6 7" key="1">
    <citation type="journal article" date="2024" name="Chem. Sci.">
        <title>Discovery of a lagriamide polyketide by integrated genome mining, isotopic labeling, and untargeted metabolomics.</title>
        <authorList>
            <person name="Fergusson C.H."/>
            <person name="Saulog J."/>
            <person name="Paulo B.S."/>
            <person name="Wilson D.M."/>
            <person name="Liu D.Y."/>
            <person name="Morehouse N.J."/>
            <person name="Waterworth S."/>
            <person name="Barkei J."/>
            <person name="Gray C.A."/>
            <person name="Kwan J.C."/>
            <person name="Eustaquio A.S."/>
            <person name="Linington R.G."/>
        </authorList>
    </citation>
    <scope>NUCLEOTIDE SEQUENCE [LARGE SCALE GENOMIC DNA]</scope>
    <source>
        <strain evidence="6 7">RL17-338-BIF-B</strain>
    </source>
</reference>
<feature type="transmembrane region" description="Helical" evidence="4">
    <location>
        <begin position="84"/>
        <end position="104"/>
    </location>
</feature>
<keyword evidence="2 4" id="KW-1133">Transmembrane helix</keyword>
<organism evidence="6 7">
    <name type="scientific">Paraburkholderia acidicola</name>
    <dbReference type="NCBI Taxonomy" id="1912599"/>
    <lineage>
        <taxon>Bacteria</taxon>
        <taxon>Pseudomonadati</taxon>
        <taxon>Pseudomonadota</taxon>
        <taxon>Betaproteobacteria</taxon>
        <taxon>Burkholderiales</taxon>
        <taxon>Burkholderiaceae</taxon>
        <taxon>Paraburkholderia</taxon>
    </lineage>
</organism>
<keyword evidence="3 4" id="KW-0472">Membrane</keyword>
<protein>
    <submittedName>
        <fullName evidence="6">MFS transporter</fullName>
    </submittedName>
</protein>
<keyword evidence="7" id="KW-1185">Reference proteome</keyword>
<keyword evidence="1 4" id="KW-0812">Transmembrane</keyword>
<dbReference type="PANTHER" id="PTHR23521">
    <property type="entry name" value="TRANSPORTER MFS SUPERFAMILY"/>
    <property type="match status" value="1"/>
</dbReference>
<dbReference type="InterPro" id="IPR011701">
    <property type="entry name" value="MFS"/>
</dbReference>
<evidence type="ECO:0000256" key="1">
    <source>
        <dbReference type="ARBA" id="ARBA00022692"/>
    </source>
</evidence>
<accession>A0ABV1LT17</accession>
<dbReference type="Proteomes" id="UP001469089">
    <property type="component" value="Unassembled WGS sequence"/>
</dbReference>
<comment type="caution">
    <text evidence="6">The sequence shown here is derived from an EMBL/GenBank/DDBJ whole genome shotgun (WGS) entry which is preliminary data.</text>
</comment>
<evidence type="ECO:0000259" key="5">
    <source>
        <dbReference type="PROSITE" id="PS50850"/>
    </source>
</evidence>
<evidence type="ECO:0000256" key="3">
    <source>
        <dbReference type="ARBA" id="ARBA00023136"/>
    </source>
</evidence>
<feature type="transmembrane region" description="Helical" evidence="4">
    <location>
        <begin position="350"/>
        <end position="371"/>
    </location>
</feature>
<evidence type="ECO:0000313" key="7">
    <source>
        <dbReference type="Proteomes" id="UP001469089"/>
    </source>
</evidence>
<feature type="transmembrane region" description="Helical" evidence="4">
    <location>
        <begin position="288"/>
        <end position="307"/>
    </location>
</feature>
<dbReference type="PROSITE" id="PS50850">
    <property type="entry name" value="MFS"/>
    <property type="match status" value="1"/>
</dbReference>
<dbReference type="SUPFAM" id="SSF103473">
    <property type="entry name" value="MFS general substrate transporter"/>
    <property type="match status" value="1"/>
</dbReference>
<feature type="domain" description="Major facilitator superfamily (MFS) profile" evidence="5">
    <location>
        <begin position="223"/>
        <end position="410"/>
    </location>
</feature>
<dbReference type="PANTHER" id="PTHR23521:SF2">
    <property type="entry name" value="TRANSPORTER MFS SUPERFAMILY"/>
    <property type="match status" value="1"/>
</dbReference>
<feature type="transmembrane region" description="Helical" evidence="4">
    <location>
        <begin position="53"/>
        <end position="72"/>
    </location>
</feature>
<dbReference type="InterPro" id="IPR036259">
    <property type="entry name" value="MFS_trans_sf"/>
</dbReference>
<evidence type="ECO:0000256" key="2">
    <source>
        <dbReference type="ARBA" id="ARBA00022989"/>
    </source>
</evidence>
<evidence type="ECO:0000256" key="4">
    <source>
        <dbReference type="SAM" id="Phobius"/>
    </source>
</evidence>
<feature type="transmembrane region" description="Helical" evidence="4">
    <location>
        <begin position="222"/>
        <end position="248"/>
    </location>
</feature>
<proteinExistence type="predicted"/>
<gene>
    <name evidence="6" type="ORF">N0A02_23300</name>
</gene>
<sequence length="410" mass="42338">MNVHAMTAVNWRSVAALNAVSTFAQIAQAGLGFMVLPIWLAHQGLDAPRAGQFSSAQCAGMLVGLLVAPTLLTRIGAKQTVMLGLAATFVAFAAMGFVSWPLWIVPGTLIGVGLGLRWIGNETWLYGLVPPESSGRVVGVHEALIATSGVIAPALATWSDVDGRITFAAGAGFTLLAALPLWFTPYDRRRHVTPRRTSQRQSVPSRRTLHTLRSWHVEPIDVMVCLGMVVAAVGGLSDGALFGLLPLFAAGHGMSGTQTATLLTILGVGAIALQFPVGWFADRAGLTAAVVSAAAANTLAALGFVLAESSSWQTAASALLLGGSNSAFLTLGMVAAASAGAAQPGRSMRLISMSFGLGAIVGPLIAGYAMKAFGSDMLMWLLALLSGALTLYALGVREGSRRSGRMSSPG</sequence>
<dbReference type="Gene3D" id="1.20.1250.20">
    <property type="entry name" value="MFS general substrate transporter like domains"/>
    <property type="match status" value="2"/>
</dbReference>
<feature type="transmembrane region" description="Helical" evidence="4">
    <location>
        <begin position="377"/>
        <end position="396"/>
    </location>
</feature>
<name>A0ABV1LT17_9BURK</name>
<dbReference type="Pfam" id="PF07690">
    <property type="entry name" value="MFS_1"/>
    <property type="match status" value="2"/>
</dbReference>
<feature type="transmembrane region" description="Helical" evidence="4">
    <location>
        <begin position="319"/>
        <end position="338"/>
    </location>
</feature>